<accession>A0ABM3H6V7</accession>
<reference evidence="3" key="1">
    <citation type="submission" date="2025-08" db="UniProtKB">
        <authorList>
            <consortium name="RefSeq"/>
        </authorList>
    </citation>
    <scope>IDENTIFICATION</scope>
    <source>
        <tissue evidence="3">Leaf</tissue>
    </source>
</reference>
<dbReference type="GeneID" id="125314342"/>
<name>A0ABM3H6V7_9MYRT</name>
<protein>
    <submittedName>
        <fullName evidence="3">Uncharacterized protein LOC125314342</fullName>
    </submittedName>
</protein>
<gene>
    <name evidence="3" type="primary">LOC125314342</name>
</gene>
<keyword evidence="2" id="KW-1185">Reference proteome</keyword>
<feature type="region of interest" description="Disordered" evidence="1">
    <location>
        <begin position="1"/>
        <end position="49"/>
    </location>
</feature>
<dbReference type="Gene3D" id="3.40.140.10">
    <property type="entry name" value="Cytidine Deaminase, domain 2"/>
    <property type="match status" value="1"/>
</dbReference>
<dbReference type="Proteomes" id="UP000827889">
    <property type="component" value="Chromosome 3"/>
</dbReference>
<dbReference type="RefSeq" id="XP_048132351.1">
    <property type="nucleotide sequence ID" value="XM_048276394.1"/>
</dbReference>
<sequence>MEDRHLPAEATSRRSSSSRNKVPSKPTATETHQQRQPTTPPTEAMETGDVASGKRFFPEVLGFMQLAIDQLALDSLEVQVDCVIVEEGHLIAARRNRTNETQNARRRAEMEAH</sequence>
<evidence type="ECO:0000313" key="3">
    <source>
        <dbReference type="RefSeq" id="XP_048132351.1"/>
    </source>
</evidence>
<organism evidence="2 3">
    <name type="scientific">Rhodamnia argentea</name>
    <dbReference type="NCBI Taxonomy" id="178133"/>
    <lineage>
        <taxon>Eukaryota</taxon>
        <taxon>Viridiplantae</taxon>
        <taxon>Streptophyta</taxon>
        <taxon>Embryophyta</taxon>
        <taxon>Tracheophyta</taxon>
        <taxon>Spermatophyta</taxon>
        <taxon>Magnoliopsida</taxon>
        <taxon>eudicotyledons</taxon>
        <taxon>Gunneridae</taxon>
        <taxon>Pentapetalae</taxon>
        <taxon>rosids</taxon>
        <taxon>malvids</taxon>
        <taxon>Myrtales</taxon>
        <taxon>Myrtaceae</taxon>
        <taxon>Myrtoideae</taxon>
        <taxon>Myrteae</taxon>
        <taxon>Australasian group</taxon>
        <taxon>Rhodamnia</taxon>
    </lineage>
</organism>
<evidence type="ECO:0000256" key="1">
    <source>
        <dbReference type="SAM" id="MobiDB-lite"/>
    </source>
</evidence>
<evidence type="ECO:0000313" key="2">
    <source>
        <dbReference type="Proteomes" id="UP000827889"/>
    </source>
</evidence>
<proteinExistence type="predicted"/>